<dbReference type="InterPro" id="IPR007742">
    <property type="entry name" value="NosD_dom"/>
</dbReference>
<evidence type="ECO:0000313" key="5">
    <source>
        <dbReference type="Proteomes" id="UP001649381"/>
    </source>
</evidence>
<comment type="caution">
    <text evidence="4">The sequence shown here is derived from an EMBL/GenBank/DDBJ whole genome shotgun (WGS) entry which is preliminary data.</text>
</comment>
<gene>
    <name evidence="4" type="ORF">L2716_15705</name>
</gene>
<dbReference type="InterPro" id="IPR006626">
    <property type="entry name" value="PbH1"/>
</dbReference>
<dbReference type="InterPro" id="IPR012334">
    <property type="entry name" value="Pectin_lyas_fold"/>
</dbReference>
<organism evidence="4 5">
    <name type="scientific">Pseudalkalibacillus berkeleyi</name>
    <dbReference type="NCBI Taxonomy" id="1069813"/>
    <lineage>
        <taxon>Bacteria</taxon>
        <taxon>Bacillati</taxon>
        <taxon>Bacillota</taxon>
        <taxon>Bacilli</taxon>
        <taxon>Bacillales</taxon>
        <taxon>Fictibacillaceae</taxon>
        <taxon>Pseudalkalibacillus</taxon>
    </lineage>
</organism>
<sequence>MTTENKYRTLSQLFEQWNHVIKEYHDDISNIVQSARDTERSDRSVIHVPKDFSSILQAVNAAASGDTILVADGVYQECITVPSSKASLRIIANGSKVILNGKGELDTAFTLEANNIEVSDFSITNYVKAGIEVTGVYGVKLIGNTIEKVTEGHGIQLDQKTFSNLIWKNKISHARLDGINLQSKNVWVVDNEFSYNRQSGVRIQKVGNHIVGNRVTNNEHGIVEDQGFNLIYDNDVSMNRQEGIHLPSGIGSSITLGNQVNRNKQNGMSVKTVGNSILDNLVNNNEKTGIKIESALNVLELNKIDDHMDNGVVLSAKALKNLVYQNLLKGNKPENLVVKNQKNTILQNRIITSPFLRPEEVDTVKQGVLHVPKEFPTISEAVNAASIGDTILVSNGVYKEEVSVPISKSGLNLIANGNRVILDGEGKLNIGFALASNLVQVKGFKIQNYAQAGITVKGTGISLIANTINNITDGSGIELSLAFSTLMWKNKITKAKVHGITIKAMNTWIVNNDISSNGENGINYEGSTTVGSTITKNRIKDNGQNGISDTAGFNFIYNNEMMGNKQNGVYEVSGLGSGAIIKNKLYLNQNGVRLDNEGAQVAGNTIRSNSKSGVMINSDFNNLTENTIARNHHNGVELTPEANNNLIYKNQIVENRPVDIKSTNPNNTFIDNKCMNSEPPEICKRK</sequence>
<keyword evidence="1" id="KW-0677">Repeat</keyword>
<feature type="domain" description="Right handed beta helix" evidence="3">
    <location>
        <begin position="577"/>
        <end position="676"/>
    </location>
</feature>
<dbReference type="Proteomes" id="UP001649381">
    <property type="component" value="Unassembled WGS sequence"/>
</dbReference>
<name>A0ABS9H2K1_9BACL</name>
<feature type="domain" description="Right handed beta helix" evidence="3">
    <location>
        <begin position="129"/>
        <end position="270"/>
    </location>
</feature>
<keyword evidence="5" id="KW-1185">Reference proteome</keyword>
<dbReference type="InterPro" id="IPR051550">
    <property type="entry name" value="SCF-Subunits/Alg-Epimerases"/>
</dbReference>
<evidence type="ECO:0000313" key="4">
    <source>
        <dbReference type="EMBL" id="MCF6139182.1"/>
    </source>
</evidence>
<dbReference type="RefSeq" id="WP_236337952.1">
    <property type="nucleotide sequence ID" value="NZ_JAKIJS010000002.1"/>
</dbReference>
<reference evidence="4 5" key="1">
    <citation type="submission" date="2022-01" db="EMBL/GenBank/DDBJ databases">
        <title>Alkalihalobacillus sp. EGI L200015, a novel bacterium isolated from a salt lake sediment.</title>
        <authorList>
            <person name="Gao L."/>
            <person name="Fang B.-Z."/>
            <person name="Li W.-J."/>
        </authorList>
    </citation>
    <scope>NUCLEOTIDE SEQUENCE [LARGE SCALE GENOMIC DNA]</scope>
    <source>
        <strain evidence="4 5">KCTC 12718</strain>
    </source>
</reference>
<evidence type="ECO:0000259" key="2">
    <source>
        <dbReference type="Pfam" id="PF05048"/>
    </source>
</evidence>
<evidence type="ECO:0000256" key="1">
    <source>
        <dbReference type="ARBA" id="ARBA00022737"/>
    </source>
</evidence>
<feature type="domain" description="Periplasmic copper-binding protein NosD beta helix" evidence="2">
    <location>
        <begin position="383"/>
        <end position="572"/>
    </location>
</feature>
<evidence type="ECO:0000259" key="3">
    <source>
        <dbReference type="Pfam" id="PF13229"/>
    </source>
</evidence>
<proteinExistence type="predicted"/>
<protein>
    <submittedName>
        <fullName evidence="4">Right-handed parallel beta-helix repeat-containing protein</fullName>
    </submittedName>
</protein>
<dbReference type="Pfam" id="PF13229">
    <property type="entry name" value="Beta_helix"/>
    <property type="match status" value="2"/>
</dbReference>
<dbReference type="Pfam" id="PF05048">
    <property type="entry name" value="NosD"/>
    <property type="match status" value="1"/>
</dbReference>
<dbReference type="PANTHER" id="PTHR22990">
    <property type="entry name" value="F-BOX ONLY PROTEIN"/>
    <property type="match status" value="1"/>
</dbReference>
<dbReference type="PANTHER" id="PTHR22990:SF15">
    <property type="entry name" value="F-BOX ONLY PROTEIN 10"/>
    <property type="match status" value="1"/>
</dbReference>
<accession>A0ABS9H2K1</accession>
<dbReference type="Gene3D" id="2.160.20.10">
    <property type="entry name" value="Single-stranded right-handed beta-helix, Pectin lyase-like"/>
    <property type="match status" value="3"/>
</dbReference>
<dbReference type="EMBL" id="JAKIJS010000002">
    <property type="protein sequence ID" value="MCF6139182.1"/>
    <property type="molecule type" value="Genomic_DNA"/>
</dbReference>
<dbReference type="InterPro" id="IPR011050">
    <property type="entry name" value="Pectin_lyase_fold/virulence"/>
</dbReference>
<dbReference type="SUPFAM" id="SSF51126">
    <property type="entry name" value="Pectin lyase-like"/>
    <property type="match status" value="2"/>
</dbReference>
<dbReference type="InterPro" id="IPR039448">
    <property type="entry name" value="Beta_helix"/>
</dbReference>
<dbReference type="SMART" id="SM00710">
    <property type="entry name" value="PbH1"/>
    <property type="match status" value="12"/>
</dbReference>